<dbReference type="InterPro" id="IPR029024">
    <property type="entry name" value="TerB-like"/>
</dbReference>
<keyword evidence="4" id="KW-0238">DNA-binding</keyword>
<evidence type="ECO:0000256" key="5">
    <source>
        <dbReference type="SAM" id="MobiDB-lite"/>
    </source>
</evidence>
<proteinExistence type="predicted"/>
<organism evidence="7 8">
    <name type="scientific">Nocardioides zeicaulis</name>
    <dbReference type="NCBI Taxonomy" id="1776857"/>
    <lineage>
        <taxon>Bacteria</taxon>
        <taxon>Bacillati</taxon>
        <taxon>Actinomycetota</taxon>
        <taxon>Actinomycetes</taxon>
        <taxon>Propionibacteriales</taxon>
        <taxon>Nocardioidaceae</taxon>
        <taxon>Nocardioides</taxon>
    </lineage>
</organism>
<dbReference type="Proteomes" id="UP001589698">
    <property type="component" value="Unassembled WGS sequence"/>
</dbReference>
<dbReference type="RefSeq" id="WP_378518564.1">
    <property type="nucleotide sequence ID" value="NZ_CBCSDI010000032.1"/>
</dbReference>
<dbReference type="PANTHER" id="PTHR30231">
    <property type="entry name" value="DNA POLYMERASE III SUBUNIT EPSILON"/>
    <property type="match status" value="1"/>
</dbReference>
<protein>
    <submittedName>
        <fullName evidence="7">Exonuclease domain-containing protein</fullName>
    </submittedName>
</protein>
<dbReference type="Gene3D" id="3.40.50.10190">
    <property type="entry name" value="BRCT domain"/>
    <property type="match status" value="1"/>
</dbReference>
<feature type="compositionally biased region" description="Basic and acidic residues" evidence="5">
    <location>
        <begin position="195"/>
        <end position="212"/>
    </location>
</feature>
<evidence type="ECO:0000256" key="3">
    <source>
        <dbReference type="ARBA" id="ARBA00022839"/>
    </source>
</evidence>
<evidence type="ECO:0000256" key="2">
    <source>
        <dbReference type="ARBA" id="ARBA00022801"/>
    </source>
</evidence>
<evidence type="ECO:0000259" key="6">
    <source>
        <dbReference type="SMART" id="SM00479"/>
    </source>
</evidence>
<evidence type="ECO:0000256" key="1">
    <source>
        <dbReference type="ARBA" id="ARBA00022722"/>
    </source>
</evidence>
<gene>
    <name evidence="7" type="ORF">ACFFJG_10165</name>
</gene>
<sequence length="527" mass="55636">MVLDVETTGLSASTHRVVELALVTTDPTGRVVDEWSTRFNPQGPVGATHIHGITDADVKHAPLFADVVDQMSTRLSGAAVVAHNAPFDLAFLRAEYARASWRLPYLPTLCTLDASQHHLPHLPRRRLVDCCDAIGHPLTHAHSALGDAHATAALLAYYLNPRNGSHAHPDHLRMPHDALTVPWPTGPDANGVPLTDRRRSEAPASRRDLSERARRNVEALNLNVTRPAQPLVQLVERFSLLDALDEGAPAGALAYLEKIAEVLEDGVLTPDEAADLHDVAAVHDLDADAVAAAHRAFVLALAHEALEDGKVSRAEADELRIVAALLDVSPNIVKSLLADAETARHARLSAGLGPLPAGWAHGEPLRVGDRVVFTGCENAGRGTLEARSEELGVRVLGTVSSKTAMLVTDGTMLGGKHDKATALGVRMVDPETYRTLLAHLQPALPAAKPVVKTLAPGNAPTRTTAEPSGAMDALTAPANGFAVPGSAAPTPSPALVRAWGRDNGWQVGQRGRLPAGLLEAYNAAAGG</sequence>
<evidence type="ECO:0000313" key="8">
    <source>
        <dbReference type="Proteomes" id="UP001589698"/>
    </source>
</evidence>
<keyword evidence="2" id="KW-0378">Hydrolase</keyword>
<feature type="region of interest" description="Disordered" evidence="5">
    <location>
        <begin position="184"/>
        <end position="212"/>
    </location>
</feature>
<dbReference type="InterPro" id="IPR055370">
    <property type="entry name" value="Lsr2_DNA-bd"/>
</dbReference>
<comment type="caution">
    <text evidence="7">The sequence shown here is derived from an EMBL/GenBank/DDBJ whole genome shotgun (WGS) entry which is preliminary data.</text>
</comment>
<keyword evidence="1" id="KW-0540">Nuclease</keyword>
<dbReference type="Gene3D" id="3.30.420.10">
    <property type="entry name" value="Ribonuclease H-like superfamily/Ribonuclease H"/>
    <property type="match status" value="1"/>
</dbReference>
<dbReference type="SMART" id="SM00479">
    <property type="entry name" value="EXOIII"/>
    <property type="match status" value="1"/>
</dbReference>
<evidence type="ECO:0000313" key="7">
    <source>
        <dbReference type="EMBL" id="MFC0222846.1"/>
    </source>
</evidence>
<evidence type="ECO:0000256" key="4">
    <source>
        <dbReference type="ARBA" id="ARBA00023125"/>
    </source>
</evidence>
<accession>A0ABV6E1I3</accession>
<dbReference type="GO" id="GO:0004527">
    <property type="term" value="F:exonuclease activity"/>
    <property type="evidence" value="ECO:0007669"/>
    <property type="project" value="UniProtKB-KW"/>
</dbReference>
<dbReference type="InterPro" id="IPR036397">
    <property type="entry name" value="RNaseH_sf"/>
</dbReference>
<dbReference type="Pfam" id="PF23359">
    <property type="entry name" value="Lsr2_DNA-bd"/>
    <property type="match status" value="1"/>
</dbReference>
<dbReference type="SUPFAM" id="SSF158682">
    <property type="entry name" value="TerB-like"/>
    <property type="match status" value="1"/>
</dbReference>
<reference evidence="7 8" key="1">
    <citation type="submission" date="2024-09" db="EMBL/GenBank/DDBJ databases">
        <authorList>
            <person name="Sun Q."/>
            <person name="Mori K."/>
        </authorList>
    </citation>
    <scope>NUCLEOTIDE SEQUENCE [LARGE SCALE GENOMIC DNA]</scope>
    <source>
        <strain evidence="7 8">CCM 8654</strain>
    </source>
</reference>
<keyword evidence="3 7" id="KW-0269">Exonuclease</keyword>
<dbReference type="InterPro" id="IPR012337">
    <property type="entry name" value="RNaseH-like_sf"/>
</dbReference>
<dbReference type="Gene3D" id="4.10.320.10">
    <property type="entry name" value="E3-binding domain"/>
    <property type="match status" value="1"/>
</dbReference>
<dbReference type="PANTHER" id="PTHR30231:SF4">
    <property type="entry name" value="PROTEIN NEN2"/>
    <property type="match status" value="1"/>
</dbReference>
<name>A0ABV6E1I3_9ACTN</name>
<dbReference type="InterPro" id="IPR036625">
    <property type="entry name" value="E3-bd_dom_sf"/>
</dbReference>
<dbReference type="InterPro" id="IPR036420">
    <property type="entry name" value="BRCT_dom_sf"/>
</dbReference>
<dbReference type="SUPFAM" id="SSF52113">
    <property type="entry name" value="BRCT domain"/>
    <property type="match status" value="1"/>
</dbReference>
<keyword evidence="8" id="KW-1185">Reference proteome</keyword>
<feature type="domain" description="Exonuclease" evidence="6">
    <location>
        <begin position="1"/>
        <end position="164"/>
    </location>
</feature>
<dbReference type="SUPFAM" id="SSF53098">
    <property type="entry name" value="Ribonuclease H-like"/>
    <property type="match status" value="1"/>
</dbReference>
<dbReference type="EMBL" id="JBHLXH010000001">
    <property type="protein sequence ID" value="MFC0222846.1"/>
    <property type="molecule type" value="Genomic_DNA"/>
</dbReference>
<dbReference type="Pfam" id="PF00929">
    <property type="entry name" value="RNase_T"/>
    <property type="match status" value="1"/>
</dbReference>
<dbReference type="CDD" id="cd06127">
    <property type="entry name" value="DEDDh"/>
    <property type="match status" value="1"/>
</dbReference>
<dbReference type="InterPro" id="IPR013520">
    <property type="entry name" value="Ribonucl_H"/>
</dbReference>